<dbReference type="InterPro" id="IPR016024">
    <property type="entry name" value="ARM-type_fold"/>
</dbReference>
<dbReference type="InterPro" id="IPR034085">
    <property type="entry name" value="TOG"/>
</dbReference>
<evidence type="ECO:0000256" key="2">
    <source>
        <dbReference type="ARBA" id="ARBA00009549"/>
    </source>
</evidence>
<reference evidence="9 10" key="1">
    <citation type="journal article" date="2016" name="Proc. Natl. Acad. Sci. U.S.A.">
        <title>Comparative genomics of biotechnologically important yeasts.</title>
        <authorList>
            <person name="Riley R."/>
            <person name="Haridas S."/>
            <person name="Wolfe K.H."/>
            <person name="Lopes M.R."/>
            <person name="Hittinger C.T."/>
            <person name="Goeker M."/>
            <person name="Salamov A.A."/>
            <person name="Wisecaver J.H."/>
            <person name="Long T.M."/>
            <person name="Calvey C.H."/>
            <person name="Aerts A.L."/>
            <person name="Barry K.W."/>
            <person name="Choi C."/>
            <person name="Clum A."/>
            <person name="Coughlan A.Y."/>
            <person name="Deshpande S."/>
            <person name="Douglass A.P."/>
            <person name="Hanson S.J."/>
            <person name="Klenk H.-P."/>
            <person name="LaButti K.M."/>
            <person name="Lapidus A."/>
            <person name="Lindquist E.A."/>
            <person name="Lipzen A.M."/>
            <person name="Meier-Kolthoff J.P."/>
            <person name="Ohm R.A."/>
            <person name="Otillar R.P."/>
            <person name="Pangilinan J.L."/>
            <person name="Peng Y."/>
            <person name="Rokas A."/>
            <person name="Rosa C.A."/>
            <person name="Scheuner C."/>
            <person name="Sibirny A.A."/>
            <person name="Slot J.C."/>
            <person name="Stielow J.B."/>
            <person name="Sun H."/>
            <person name="Kurtzman C.P."/>
            <person name="Blackwell M."/>
            <person name="Grigoriev I.V."/>
            <person name="Jeffries T.W."/>
        </authorList>
    </citation>
    <scope>NUCLEOTIDE SEQUENCE [LARGE SCALE GENOMIC DNA]</scope>
    <source>
        <strain evidence="9 10">DSM 6958</strain>
    </source>
</reference>
<evidence type="ECO:0000313" key="9">
    <source>
        <dbReference type="EMBL" id="ODQ64220.1"/>
    </source>
</evidence>
<dbReference type="GO" id="GO:0008017">
    <property type="term" value="F:microtubule binding"/>
    <property type="evidence" value="ECO:0007669"/>
    <property type="project" value="TreeGrafter"/>
</dbReference>
<keyword evidence="5" id="KW-0493">Microtubule</keyword>
<dbReference type="EMBL" id="KV454412">
    <property type="protein sequence ID" value="ODQ64220.1"/>
    <property type="molecule type" value="Genomic_DNA"/>
</dbReference>
<feature type="compositionally biased region" description="Basic and acidic residues" evidence="7">
    <location>
        <begin position="1197"/>
        <end position="1207"/>
    </location>
</feature>
<dbReference type="GO" id="GO:0060172">
    <property type="term" value="P:astral microtubule depolymerization"/>
    <property type="evidence" value="ECO:0007669"/>
    <property type="project" value="TreeGrafter"/>
</dbReference>
<name>A0A1E3PFX7_9ASCO</name>
<dbReference type="GO" id="GO:0005881">
    <property type="term" value="C:cytoplasmic microtubule"/>
    <property type="evidence" value="ECO:0007669"/>
    <property type="project" value="TreeGrafter"/>
</dbReference>
<dbReference type="PANTHER" id="PTHR21567:SF9">
    <property type="entry name" value="CLIP-ASSOCIATING PROTEIN"/>
    <property type="match status" value="1"/>
</dbReference>
<dbReference type="PANTHER" id="PTHR21567">
    <property type="entry name" value="CLASP"/>
    <property type="match status" value="1"/>
</dbReference>
<proteinExistence type="inferred from homology"/>
<dbReference type="OrthoDB" id="46159at2759"/>
<evidence type="ECO:0000313" key="10">
    <source>
        <dbReference type="Proteomes" id="UP000095009"/>
    </source>
</evidence>
<dbReference type="InterPro" id="IPR024395">
    <property type="entry name" value="CLASP_N_dom"/>
</dbReference>
<evidence type="ECO:0000256" key="5">
    <source>
        <dbReference type="ARBA" id="ARBA00022701"/>
    </source>
</evidence>
<sequence>MSGLSADLPQRHTHSQNFPATKLYDIIAGKESINSDDGALSMAAFSALYHLIKRARLQSNTALLEEEESYPIIPLLIEKLGHSKSVVRSIARKSLQEFVEPCRTHVERAIREIGLPSENEITQIESLRFLLWLLNSKSTMSFKPFTAILTSLLNSENDEVRQDSSLILTQYFASASNVAKIDLYRELQRLEVEPDLASEILKNINFNPTPNYGELNNNPPSSRHSHPASHFNQKLQPVIKTSNNRVASLPIHSAPHSQQASKSRHKENSVGVDGIPDIVRALPGYEMEEMEEEYVRSSDELSIIMEGLLVPFAGKESEFNWQQREKNIIRMRYLIRGNAAKDFPGTLTISLKYSADGINKAIISLRTTLSTHGCQLIKDCATVLKTNFDSLTDIFIPTLIKLTAGSKKISAQNAHAAVSTIIAQSSYQMKIVNQISYAMHDKNFQPRLFAATWIRIVLACHGHAKNQIEHSGGQDVIEECLVKGLIDANPNVREDIRPAFWLFYEIWPQKAQAIIEEKLDSSKKKALERSRPEQLKSLPEVYLGERPTTSRAGSRGSRPPIRDFINKAKEAQGIIGREKANQTQSRTQPHSAYNYNLNQNSGHATSVAANHDKYNAHNFQNNVSYNNMTNVSRSSSSSSLTNFVTSSLGSHGKLVSTSTRLGPPQRVTSSGKPFFPVRNNSLRSSSRAGTPLESERGKTPIPPPTLMDLIGSGDLKSQIDGARLLESIFSNAEQPRDIKCAQPLRLPPAESLSPVLQRLFKAPKTTEISGILLHSDLLIREVFKFVPFELLAIKIFVMDPNSNQVLVSTIKSLAEKENIYNSYLNVLKGITKSSYSQLQIKRVIHHCLDSIEEQICIEEGVFKYDQKSRRSKTTFSFLQDANNYDVLTRELLNIAVFDGLGTTNHEHVIRILVKLGTLNMELFIKILHVTGLYNMFEQNLGLNDMLKQKHRERETAKNSDSSKASVDQLPVIGSKETQDFDKENFNVYSRDNVTQREGSANKILPFEQDGKFPYNLSPSPSLILNDDIEIKDNDIEMKDDTEINNDLEMKDDIEMGENIEVQANKLSNLSADMRSFHDASFTQPCPSPDIVLEKAIVVEGIKSGSRALNVDNDVDMEDVASANGEESVVDDYFSAISSPVISDKLNQETSAIDSGEGLLNNQEVAYLKEMTTQFEEKNGHEKKMEEHSNVEAEENESEVKDAQKYEEKDEEENEEKEDSVIITLQPATMDVSQDEDSSANESPQQPETNELTELTGGFNQIIVDELKLASNNNSSVENTSTVKNESRLPVSSSSKRFDVYGDGSDSDDDRWFNFGIIQNQFYMSQYASTPTSLSQVDIDLMISQLRSREIDTLKLRYLTAFIGSSRRSANDNSDEALPIQGKKLKDIQIGLIKMLHSVLDEYNSPKNIQTKDPEQLLNQGLLLLKQILNTYPEIIVNNTIISDNSPCGTVLSEVIRVLLRLNTLSMPFLIKSFILTGIQETAHKVVQIAHEGDLIDELVFILTMSTSLNNHDESTCRTIIMLLSLIQKALSKVRRGQPDSEPHQQMLAERVAPALLKIIAFAKHHDLINSENTNIRKLMVDVVVLTIALTSPLYEKETIFELLELKPNQRSLITYILDKSI</sequence>
<feature type="compositionally biased region" description="Basic and acidic residues" evidence="7">
    <location>
        <begin position="1177"/>
        <end position="1190"/>
    </location>
</feature>
<keyword evidence="6" id="KW-0131">Cell cycle</keyword>
<gene>
    <name evidence="9" type="ORF">NADFUDRAFT_52553</name>
</gene>
<feature type="domain" description="TOG" evidence="8">
    <location>
        <begin position="296"/>
        <end position="540"/>
    </location>
</feature>
<feature type="compositionally biased region" description="Polar residues" evidence="7">
    <location>
        <begin position="655"/>
        <end position="671"/>
    </location>
</feature>
<evidence type="ECO:0000256" key="1">
    <source>
        <dbReference type="ARBA" id="ARBA00004186"/>
    </source>
</evidence>
<dbReference type="GO" id="GO:0005876">
    <property type="term" value="C:spindle microtubule"/>
    <property type="evidence" value="ECO:0007669"/>
    <property type="project" value="TreeGrafter"/>
</dbReference>
<dbReference type="GO" id="GO:0005815">
    <property type="term" value="C:microtubule organizing center"/>
    <property type="evidence" value="ECO:0007669"/>
    <property type="project" value="TreeGrafter"/>
</dbReference>
<dbReference type="SUPFAM" id="SSF48371">
    <property type="entry name" value="ARM repeat"/>
    <property type="match status" value="1"/>
</dbReference>
<feature type="region of interest" description="Disordered" evidence="7">
    <location>
        <begin position="649"/>
        <end position="705"/>
    </location>
</feature>
<dbReference type="InterPro" id="IPR011989">
    <property type="entry name" value="ARM-like"/>
</dbReference>
<evidence type="ECO:0000256" key="6">
    <source>
        <dbReference type="ARBA" id="ARBA00022776"/>
    </source>
</evidence>
<comment type="similarity">
    <text evidence="2">Belongs to the CLASP family.</text>
</comment>
<evidence type="ECO:0000256" key="3">
    <source>
        <dbReference type="ARBA" id="ARBA00016012"/>
    </source>
</evidence>
<dbReference type="GO" id="GO:1990023">
    <property type="term" value="C:mitotic spindle midzone"/>
    <property type="evidence" value="ECO:0007669"/>
    <property type="project" value="TreeGrafter"/>
</dbReference>
<keyword evidence="10" id="KW-1185">Reference proteome</keyword>
<accession>A0A1E3PFX7</accession>
<feature type="compositionally biased region" description="Polar residues" evidence="7">
    <location>
        <begin position="1239"/>
        <end position="1250"/>
    </location>
</feature>
<protein>
    <recommendedName>
        <fullName evidence="3">Protein STU1</fullName>
    </recommendedName>
</protein>
<dbReference type="GO" id="GO:0090307">
    <property type="term" value="P:mitotic spindle assembly"/>
    <property type="evidence" value="ECO:0007669"/>
    <property type="project" value="TreeGrafter"/>
</dbReference>
<feature type="compositionally biased region" description="Polar residues" evidence="7">
    <location>
        <begin position="678"/>
        <end position="688"/>
    </location>
</feature>
<comment type="subcellular location">
    <subcellularLocation>
        <location evidence="1">Cytoplasm</location>
        <location evidence="1">Cytoskeleton</location>
        <location evidence="1">Spindle</location>
    </subcellularLocation>
</comment>
<dbReference type="SMART" id="SM01349">
    <property type="entry name" value="TOG"/>
    <property type="match status" value="1"/>
</dbReference>
<keyword evidence="6" id="KW-0498">Mitosis</keyword>
<keyword evidence="4" id="KW-0132">Cell division</keyword>
<evidence type="ECO:0000256" key="7">
    <source>
        <dbReference type="SAM" id="MobiDB-lite"/>
    </source>
</evidence>
<dbReference type="Pfam" id="PF12348">
    <property type="entry name" value="CLASP_N"/>
    <property type="match status" value="1"/>
</dbReference>
<evidence type="ECO:0000259" key="8">
    <source>
        <dbReference type="SMART" id="SM01349"/>
    </source>
</evidence>
<feature type="region of interest" description="Disordered" evidence="7">
    <location>
        <begin position="208"/>
        <end position="230"/>
    </location>
</feature>
<dbReference type="STRING" id="857566.A0A1E3PFX7"/>
<dbReference type="GO" id="GO:0051301">
    <property type="term" value="P:cell division"/>
    <property type="evidence" value="ECO:0007669"/>
    <property type="project" value="UniProtKB-KW"/>
</dbReference>
<feature type="region of interest" description="Disordered" evidence="7">
    <location>
        <begin position="1177"/>
        <end position="1250"/>
    </location>
</feature>
<organism evidence="9 10">
    <name type="scientific">Nadsonia fulvescens var. elongata DSM 6958</name>
    <dbReference type="NCBI Taxonomy" id="857566"/>
    <lineage>
        <taxon>Eukaryota</taxon>
        <taxon>Fungi</taxon>
        <taxon>Dikarya</taxon>
        <taxon>Ascomycota</taxon>
        <taxon>Saccharomycotina</taxon>
        <taxon>Dipodascomycetes</taxon>
        <taxon>Dipodascales</taxon>
        <taxon>Dipodascales incertae sedis</taxon>
        <taxon>Nadsonia</taxon>
    </lineage>
</organism>
<dbReference type="Gene3D" id="1.25.10.10">
    <property type="entry name" value="Leucine-rich Repeat Variant"/>
    <property type="match status" value="2"/>
</dbReference>
<evidence type="ECO:0000256" key="4">
    <source>
        <dbReference type="ARBA" id="ARBA00022618"/>
    </source>
</evidence>
<feature type="compositionally biased region" description="Acidic residues" evidence="7">
    <location>
        <begin position="1208"/>
        <end position="1217"/>
    </location>
</feature>
<dbReference type="Proteomes" id="UP000095009">
    <property type="component" value="Unassembled WGS sequence"/>
</dbReference>